<gene>
    <name evidence="1" type="ORF">DFJ67_6153</name>
</gene>
<dbReference type="Proteomes" id="UP000256913">
    <property type="component" value="Unassembled WGS sequence"/>
</dbReference>
<keyword evidence="2" id="KW-1185">Reference proteome</keyword>
<organism evidence="1 2">
    <name type="scientific">Asanoa ferruginea</name>
    <dbReference type="NCBI Taxonomy" id="53367"/>
    <lineage>
        <taxon>Bacteria</taxon>
        <taxon>Bacillati</taxon>
        <taxon>Actinomycetota</taxon>
        <taxon>Actinomycetes</taxon>
        <taxon>Micromonosporales</taxon>
        <taxon>Micromonosporaceae</taxon>
        <taxon>Asanoa</taxon>
    </lineage>
</organism>
<accession>A0A3D9ZRU7</accession>
<dbReference type="EMBL" id="QUMQ01000001">
    <property type="protein sequence ID" value="REG00107.1"/>
    <property type="molecule type" value="Genomic_DNA"/>
</dbReference>
<proteinExistence type="predicted"/>
<dbReference type="RefSeq" id="WP_203783171.1">
    <property type="nucleotide sequence ID" value="NZ_BONB01000003.1"/>
</dbReference>
<sequence>MGTFFAALYGDLTPHPWRDPEFDAYFLFYHRSVAMGWLGDGALWGMNDAGEQHPLGASEPPLAAWFQVGVEPLPAGNPLPVQAFLRCAADATAGIGRLRLRAAQVVLPVEALDPGSRPPPALIAAGWFAATDPSSRTRVRVTLDGGEVAAVAARLCDEINSYDQRVYACDAYTLTDHGLSIVPPFEFLGTRRVTFDGTLAEWSPDAIGWLGAFLGDLCARQGVATPVLLTAVPA</sequence>
<comment type="caution">
    <text evidence="1">The sequence shown here is derived from an EMBL/GenBank/DDBJ whole genome shotgun (WGS) entry which is preliminary data.</text>
</comment>
<evidence type="ECO:0000313" key="2">
    <source>
        <dbReference type="Proteomes" id="UP000256913"/>
    </source>
</evidence>
<evidence type="ECO:0000313" key="1">
    <source>
        <dbReference type="EMBL" id="REG00107.1"/>
    </source>
</evidence>
<name>A0A3D9ZRU7_9ACTN</name>
<protein>
    <submittedName>
        <fullName evidence="1">Uncharacterized protein</fullName>
    </submittedName>
</protein>
<reference evidence="1 2" key="1">
    <citation type="submission" date="2018-08" db="EMBL/GenBank/DDBJ databases">
        <title>Sequencing the genomes of 1000 actinobacteria strains.</title>
        <authorList>
            <person name="Klenk H.-P."/>
        </authorList>
    </citation>
    <scope>NUCLEOTIDE SEQUENCE [LARGE SCALE GENOMIC DNA]</scope>
    <source>
        <strain evidence="1 2">DSM 44099</strain>
    </source>
</reference>
<dbReference type="AlphaFoldDB" id="A0A3D9ZRU7"/>